<proteinExistence type="inferred from homology"/>
<dbReference type="Gene3D" id="3.40.640.10">
    <property type="entry name" value="Type I PLP-dependent aspartate aminotransferase-like (Major domain)"/>
    <property type="match status" value="1"/>
</dbReference>
<dbReference type="Pfam" id="PF00155">
    <property type="entry name" value="Aminotran_1_2"/>
    <property type="match status" value="1"/>
</dbReference>
<evidence type="ECO:0000256" key="5">
    <source>
        <dbReference type="ARBA" id="ARBA00022898"/>
    </source>
</evidence>
<dbReference type="OrthoDB" id="2414662at2759"/>
<comment type="similarity">
    <text evidence="2">Belongs to the class-I pyridoxal-phosphate-dependent aminotransferase family.</text>
</comment>
<evidence type="ECO:0000313" key="7">
    <source>
        <dbReference type="EMBL" id="KNC52566.1"/>
    </source>
</evidence>
<dbReference type="InterPro" id="IPR004839">
    <property type="entry name" value="Aminotransferase_I/II_large"/>
</dbReference>
<dbReference type="GO" id="GO:0016829">
    <property type="term" value="F:lyase activity"/>
    <property type="evidence" value="ECO:0007669"/>
    <property type="project" value="UniProtKB-KW"/>
</dbReference>
<dbReference type="InterPro" id="IPR015421">
    <property type="entry name" value="PyrdxlP-dep_Trfase_major"/>
</dbReference>
<keyword evidence="4" id="KW-0808">Transferase</keyword>
<dbReference type="Proteomes" id="UP000054408">
    <property type="component" value="Unassembled WGS sequence"/>
</dbReference>
<name>A0A0L0DKL0_THETB</name>
<dbReference type="Gene3D" id="3.90.1150.10">
    <property type="entry name" value="Aspartate Aminotransferase, domain 1"/>
    <property type="match status" value="1"/>
</dbReference>
<evidence type="ECO:0000313" key="8">
    <source>
        <dbReference type="Proteomes" id="UP000054408"/>
    </source>
</evidence>
<evidence type="ECO:0000256" key="4">
    <source>
        <dbReference type="ARBA" id="ARBA00022679"/>
    </source>
</evidence>
<dbReference type="AlphaFoldDB" id="A0A0L0DKL0"/>
<dbReference type="OMA" id="FHNTGWK"/>
<comment type="cofactor">
    <cofactor evidence="1">
        <name>pyridoxal 5'-phosphate</name>
        <dbReference type="ChEBI" id="CHEBI:597326"/>
    </cofactor>
</comment>
<dbReference type="PANTHER" id="PTHR43807:SF20">
    <property type="entry name" value="FI04487P"/>
    <property type="match status" value="1"/>
</dbReference>
<dbReference type="GeneID" id="25566895"/>
<dbReference type="FunFam" id="3.40.640.10:FF:000024">
    <property type="entry name" value="Kynurenine--oxoglutarate transaminase 3"/>
    <property type="match status" value="1"/>
</dbReference>
<dbReference type="GO" id="GO:0030170">
    <property type="term" value="F:pyridoxal phosphate binding"/>
    <property type="evidence" value="ECO:0007669"/>
    <property type="project" value="InterPro"/>
</dbReference>
<dbReference type="InterPro" id="IPR051326">
    <property type="entry name" value="Kynurenine-oxoglutarate_AT"/>
</dbReference>
<accession>A0A0L0DKL0</accession>
<gene>
    <name evidence="7" type="ORF">AMSG_08133</name>
</gene>
<evidence type="ECO:0000256" key="2">
    <source>
        <dbReference type="ARBA" id="ARBA00007441"/>
    </source>
</evidence>
<sequence length="422" mass="44447">MSKIPLNPVLDFGPSVWPLVNGLVAATPGTLNLGQGSPDTAPDFVEAAAAEAVLGGLNQYTASQGHPRLVEAIAADYASSMGQPDLGGANVAVAVGGCEALCASFFALITPGAGDEIIIMEPAFDCYDKQVKLAGGRPVFVPLVPGSGDANSWQLDMAAVEAVTSDATRAIVVTNPHNPLGKVWSRTELEAIAAYAQAHNVVVISDEVYDRLAYDADAPHIRMASLPGMFERTLTIGSAGKTFSVTGWKIGWAVGPAPLVKHVWLARQWMSFTLATPLQEATAVAFELAGPDGKHASYFADYAADMDAKRKVLYDGLLAAGLNPIYPRGSYFVMANIAHLEPFLPPPPADSPPASLDMRFTEWLIAEHGVACIPCGWAFYSADHAKLGASYVRFSFSRSMDLVEAAVAKLAPLAELAATTSS</sequence>
<dbReference type="SUPFAM" id="SSF53383">
    <property type="entry name" value="PLP-dependent transferases"/>
    <property type="match status" value="1"/>
</dbReference>
<organism evidence="7 8">
    <name type="scientific">Thecamonas trahens ATCC 50062</name>
    <dbReference type="NCBI Taxonomy" id="461836"/>
    <lineage>
        <taxon>Eukaryota</taxon>
        <taxon>Apusozoa</taxon>
        <taxon>Apusomonadida</taxon>
        <taxon>Apusomonadidae</taxon>
        <taxon>Thecamonas</taxon>
    </lineage>
</organism>
<dbReference type="EMBL" id="GL349473">
    <property type="protein sequence ID" value="KNC52566.1"/>
    <property type="molecule type" value="Genomic_DNA"/>
</dbReference>
<dbReference type="GO" id="GO:0016212">
    <property type="term" value="F:kynurenine-oxoglutarate transaminase activity"/>
    <property type="evidence" value="ECO:0007669"/>
    <property type="project" value="TreeGrafter"/>
</dbReference>
<keyword evidence="8" id="KW-1185">Reference proteome</keyword>
<dbReference type="eggNOG" id="KOG0257">
    <property type="taxonomic scope" value="Eukaryota"/>
</dbReference>
<keyword evidence="3" id="KW-0032">Aminotransferase</keyword>
<evidence type="ECO:0000256" key="3">
    <source>
        <dbReference type="ARBA" id="ARBA00022576"/>
    </source>
</evidence>
<evidence type="ECO:0000256" key="1">
    <source>
        <dbReference type="ARBA" id="ARBA00001933"/>
    </source>
</evidence>
<feature type="domain" description="Aminotransferase class I/classII large" evidence="6">
    <location>
        <begin position="31"/>
        <end position="409"/>
    </location>
</feature>
<keyword evidence="7" id="KW-0456">Lyase</keyword>
<dbReference type="RefSeq" id="XP_013755356.1">
    <property type="nucleotide sequence ID" value="XM_013899902.1"/>
</dbReference>
<keyword evidence="5" id="KW-0663">Pyridoxal phosphate</keyword>
<protein>
    <submittedName>
        <fullName evidence="7">Cysteine conjugate beta-lyase</fullName>
    </submittedName>
</protein>
<dbReference type="InterPro" id="IPR015422">
    <property type="entry name" value="PyrdxlP-dep_Trfase_small"/>
</dbReference>
<reference evidence="7 8" key="1">
    <citation type="submission" date="2010-05" db="EMBL/GenBank/DDBJ databases">
        <title>The Genome Sequence of Thecamonas trahens ATCC 50062.</title>
        <authorList>
            <consortium name="The Broad Institute Genome Sequencing Platform"/>
            <person name="Russ C."/>
            <person name="Cuomo C."/>
            <person name="Shea T."/>
            <person name="Young S.K."/>
            <person name="Zeng Q."/>
            <person name="Koehrsen M."/>
            <person name="Haas B."/>
            <person name="Borodovsky M."/>
            <person name="Guigo R."/>
            <person name="Alvarado L."/>
            <person name="Berlin A."/>
            <person name="Bochicchio J."/>
            <person name="Borenstein D."/>
            <person name="Chapman S."/>
            <person name="Chen Z."/>
            <person name="Freedman E."/>
            <person name="Gellesch M."/>
            <person name="Goldberg J."/>
            <person name="Griggs A."/>
            <person name="Gujja S."/>
            <person name="Heilman E."/>
            <person name="Heiman D."/>
            <person name="Hepburn T."/>
            <person name="Howarth C."/>
            <person name="Jen D."/>
            <person name="Larson L."/>
            <person name="Mehta T."/>
            <person name="Park D."/>
            <person name="Pearson M."/>
            <person name="Roberts A."/>
            <person name="Saif S."/>
            <person name="Shenoy N."/>
            <person name="Sisk P."/>
            <person name="Stolte C."/>
            <person name="Sykes S."/>
            <person name="Thomson T."/>
            <person name="Walk T."/>
            <person name="White J."/>
            <person name="Yandava C."/>
            <person name="Burger G."/>
            <person name="Gray M.W."/>
            <person name="Holland P.W.H."/>
            <person name="King N."/>
            <person name="Lang F.B.F."/>
            <person name="Roger A.J."/>
            <person name="Ruiz-Trillo I."/>
            <person name="Lander E."/>
            <person name="Nusbaum C."/>
        </authorList>
    </citation>
    <scope>NUCLEOTIDE SEQUENCE [LARGE SCALE GENOMIC DNA]</scope>
    <source>
        <strain evidence="7 8">ATCC 50062</strain>
    </source>
</reference>
<dbReference type="PANTHER" id="PTHR43807">
    <property type="entry name" value="FI04487P"/>
    <property type="match status" value="1"/>
</dbReference>
<evidence type="ECO:0000259" key="6">
    <source>
        <dbReference type="Pfam" id="PF00155"/>
    </source>
</evidence>
<dbReference type="CDD" id="cd00609">
    <property type="entry name" value="AAT_like"/>
    <property type="match status" value="1"/>
</dbReference>
<dbReference type="GO" id="GO:0005739">
    <property type="term" value="C:mitochondrion"/>
    <property type="evidence" value="ECO:0007669"/>
    <property type="project" value="TreeGrafter"/>
</dbReference>
<dbReference type="InterPro" id="IPR015424">
    <property type="entry name" value="PyrdxlP-dep_Trfase"/>
</dbReference>
<dbReference type="STRING" id="461836.A0A0L0DKL0"/>